<organism evidence="1 2">
    <name type="scientific">Novosphingobium chloroacetimidivorans</name>
    <dbReference type="NCBI Taxonomy" id="1428314"/>
    <lineage>
        <taxon>Bacteria</taxon>
        <taxon>Pseudomonadati</taxon>
        <taxon>Pseudomonadota</taxon>
        <taxon>Alphaproteobacteria</taxon>
        <taxon>Sphingomonadales</taxon>
        <taxon>Sphingomonadaceae</taxon>
        <taxon>Novosphingobium</taxon>
    </lineage>
</organism>
<evidence type="ECO:0000313" key="2">
    <source>
        <dbReference type="Proteomes" id="UP000555448"/>
    </source>
</evidence>
<reference evidence="1 2" key="1">
    <citation type="submission" date="2020-08" db="EMBL/GenBank/DDBJ databases">
        <title>Functional genomics of gut bacteria from endangered species of beetles.</title>
        <authorList>
            <person name="Carlos-Shanley C."/>
        </authorList>
    </citation>
    <scope>NUCLEOTIDE SEQUENCE [LARGE SCALE GENOMIC DNA]</scope>
    <source>
        <strain evidence="1 2">S00245</strain>
    </source>
</reference>
<proteinExistence type="predicted"/>
<comment type="caution">
    <text evidence="1">The sequence shown here is derived from an EMBL/GenBank/DDBJ whole genome shotgun (WGS) entry which is preliminary data.</text>
</comment>
<accession>A0A7W7KDK2</accession>
<dbReference type="EMBL" id="JACHLR010000035">
    <property type="protein sequence ID" value="MBB4860861.1"/>
    <property type="molecule type" value="Genomic_DNA"/>
</dbReference>
<evidence type="ECO:0000313" key="1">
    <source>
        <dbReference type="EMBL" id="MBB4860861.1"/>
    </source>
</evidence>
<dbReference type="Proteomes" id="UP000555448">
    <property type="component" value="Unassembled WGS sequence"/>
</dbReference>
<gene>
    <name evidence="1" type="ORF">HNO88_004207</name>
</gene>
<protein>
    <submittedName>
        <fullName evidence="1">Uncharacterized protein</fullName>
    </submittedName>
</protein>
<name>A0A7W7KDK2_9SPHN</name>
<keyword evidence="2" id="KW-1185">Reference proteome</keyword>
<sequence length="98" mass="11214">MDRLNERCLPIDVESRLLFEFNKALSQHNDVSAIYYCEQRSTCLHWSYPDHVPRAYDVDGVTKGWRHNYLISGDASCLLVLVICEDVAACCGTTDWSI</sequence>
<dbReference type="AlphaFoldDB" id="A0A7W7KDK2"/>